<name>A0ABR1EI96_NECAM</name>
<dbReference type="EMBL" id="JAVFWL010000006">
    <property type="protein sequence ID" value="KAK6762407.1"/>
    <property type="molecule type" value="Genomic_DNA"/>
</dbReference>
<evidence type="ECO:0000313" key="4">
    <source>
        <dbReference type="EMBL" id="KAK6762407.1"/>
    </source>
</evidence>
<protein>
    <recommendedName>
        <fullName evidence="3">CCHC-type domain-containing protein</fullName>
    </recommendedName>
</protein>
<keyword evidence="1" id="KW-0479">Metal-binding</keyword>
<gene>
    <name evidence="4" type="primary">Necator_chrX.g23376</name>
    <name evidence="4" type="ORF">RB195_023213</name>
</gene>
<dbReference type="Gene3D" id="4.10.60.10">
    <property type="entry name" value="Zinc finger, CCHC-type"/>
    <property type="match status" value="1"/>
</dbReference>
<accession>A0ABR1EI96</accession>
<dbReference type="InterPro" id="IPR001878">
    <property type="entry name" value="Znf_CCHC"/>
</dbReference>
<comment type="caution">
    <text evidence="4">The sequence shown here is derived from an EMBL/GenBank/DDBJ whole genome shotgun (WGS) entry which is preliminary data.</text>
</comment>
<keyword evidence="1" id="KW-0863">Zinc-finger</keyword>
<evidence type="ECO:0000256" key="2">
    <source>
        <dbReference type="SAM" id="MobiDB-lite"/>
    </source>
</evidence>
<proteinExistence type="predicted"/>
<dbReference type="SMART" id="SM00343">
    <property type="entry name" value="ZnF_C2HC"/>
    <property type="match status" value="2"/>
</dbReference>
<feature type="region of interest" description="Disordered" evidence="2">
    <location>
        <begin position="86"/>
        <end position="137"/>
    </location>
</feature>
<dbReference type="PROSITE" id="PS50158">
    <property type="entry name" value="ZF_CCHC"/>
    <property type="match status" value="1"/>
</dbReference>
<feature type="compositionally biased region" description="Polar residues" evidence="2">
    <location>
        <begin position="117"/>
        <end position="137"/>
    </location>
</feature>
<evidence type="ECO:0000256" key="1">
    <source>
        <dbReference type="PROSITE-ProRule" id="PRU00047"/>
    </source>
</evidence>
<keyword evidence="1" id="KW-0862">Zinc</keyword>
<organism evidence="4 5">
    <name type="scientific">Necator americanus</name>
    <name type="common">Human hookworm</name>
    <dbReference type="NCBI Taxonomy" id="51031"/>
    <lineage>
        <taxon>Eukaryota</taxon>
        <taxon>Metazoa</taxon>
        <taxon>Ecdysozoa</taxon>
        <taxon>Nematoda</taxon>
        <taxon>Chromadorea</taxon>
        <taxon>Rhabditida</taxon>
        <taxon>Rhabditina</taxon>
        <taxon>Rhabditomorpha</taxon>
        <taxon>Strongyloidea</taxon>
        <taxon>Ancylostomatidae</taxon>
        <taxon>Bunostominae</taxon>
        <taxon>Necator</taxon>
    </lineage>
</organism>
<evidence type="ECO:0000259" key="3">
    <source>
        <dbReference type="PROSITE" id="PS50158"/>
    </source>
</evidence>
<dbReference type="Proteomes" id="UP001303046">
    <property type="component" value="Unassembled WGS sequence"/>
</dbReference>
<reference evidence="4 5" key="1">
    <citation type="submission" date="2023-08" db="EMBL/GenBank/DDBJ databases">
        <title>A Necator americanus chromosomal reference genome.</title>
        <authorList>
            <person name="Ilik V."/>
            <person name="Petrzelkova K.J."/>
            <person name="Pardy F."/>
            <person name="Fuh T."/>
            <person name="Niatou-Singa F.S."/>
            <person name="Gouil Q."/>
            <person name="Baker L."/>
            <person name="Ritchie M.E."/>
            <person name="Jex A.R."/>
            <person name="Gazzola D."/>
            <person name="Li H."/>
            <person name="Toshio Fujiwara R."/>
            <person name="Zhan B."/>
            <person name="Aroian R.V."/>
            <person name="Pafco B."/>
            <person name="Schwarz E.M."/>
        </authorList>
    </citation>
    <scope>NUCLEOTIDE SEQUENCE [LARGE SCALE GENOMIC DNA]</scope>
    <source>
        <strain evidence="4 5">Aroian</strain>
        <tissue evidence="4">Whole animal</tissue>
    </source>
</reference>
<evidence type="ECO:0000313" key="5">
    <source>
        <dbReference type="Proteomes" id="UP001303046"/>
    </source>
</evidence>
<sequence length="154" mass="17467">MSVSASQQRCMFCNSNARKSVDYNRMSSSSDRRIFLLNNNRCLNCGREGHFLAECTSKGCRNCNGQKHHHTICPRYVKGHTAIEAEEPMTQKPPRDEAVPTLTSKLNRQKPEKKTTRANAMQMHNTDSTSPKHTPPQQYFTTQSVIVTVITSCY</sequence>
<dbReference type="SUPFAM" id="SSF57756">
    <property type="entry name" value="Retrovirus zinc finger-like domains"/>
    <property type="match status" value="1"/>
</dbReference>
<feature type="domain" description="CCHC-type" evidence="3">
    <location>
        <begin position="41"/>
        <end position="57"/>
    </location>
</feature>
<keyword evidence="5" id="KW-1185">Reference proteome</keyword>
<dbReference type="InterPro" id="IPR036875">
    <property type="entry name" value="Znf_CCHC_sf"/>
</dbReference>